<proteinExistence type="predicted"/>
<sequence>MDEKFVLDPNKFAESVIRSQTVAGNNEEEIVKNKLKLYLTAYVIAGKFNKLENRAFYNKETHKEDYGKVLKNIKDLGIY</sequence>
<gene>
    <name evidence="1" type="ORF">ACFSUE_05585</name>
</gene>
<comment type="caution">
    <text evidence="1">The sequence shown here is derived from an EMBL/GenBank/DDBJ whole genome shotgun (WGS) entry which is preliminary data.</text>
</comment>
<keyword evidence="2" id="KW-1185">Reference proteome</keyword>
<accession>A0ABW5S263</accession>
<evidence type="ECO:0000313" key="2">
    <source>
        <dbReference type="Proteomes" id="UP001597399"/>
    </source>
</evidence>
<name>A0ABW5S263_9BACL</name>
<dbReference type="Proteomes" id="UP001597399">
    <property type="component" value="Unassembled WGS sequence"/>
</dbReference>
<dbReference type="EMBL" id="JBHUMQ010000015">
    <property type="protein sequence ID" value="MFD2693104.1"/>
    <property type="molecule type" value="Genomic_DNA"/>
</dbReference>
<evidence type="ECO:0000313" key="1">
    <source>
        <dbReference type="EMBL" id="MFD2693104.1"/>
    </source>
</evidence>
<organism evidence="1 2">
    <name type="scientific">Sporolactobacillus shoreicorticis</name>
    <dbReference type="NCBI Taxonomy" id="1923877"/>
    <lineage>
        <taxon>Bacteria</taxon>
        <taxon>Bacillati</taxon>
        <taxon>Bacillota</taxon>
        <taxon>Bacilli</taxon>
        <taxon>Bacillales</taxon>
        <taxon>Sporolactobacillaceae</taxon>
        <taxon>Sporolactobacillus</taxon>
    </lineage>
</organism>
<protein>
    <submittedName>
        <fullName evidence="1">Uncharacterized protein</fullName>
    </submittedName>
</protein>
<reference evidence="2" key="1">
    <citation type="journal article" date="2019" name="Int. J. Syst. Evol. Microbiol.">
        <title>The Global Catalogue of Microorganisms (GCM) 10K type strain sequencing project: providing services to taxonomists for standard genome sequencing and annotation.</title>
        <authorList>
            <consortium name="The Broad Institute Genomics Platform"/>
            <consortium name="The Broad Institute Genome Sequencing Center for Infectious Disease"/>
            <person name="Wu L."/>
            <person name="Ma J."/>
        </authorList>
    </citation>
    <scope>NUCLEOTIDE SEQUENCE [LARGE SCALE GENOMIC DNA]</scope>
    <source>
        <strain evidence="2">TISTR 2466</strain>
    </source>
</reference>
<dbReference type="RefSeq" id="WP_253058521.1">
    <property type="nucleotide sequence ID" value="NZ_JAMXWM010000002.1"/>
</dbReference>